<proteinExistence type="predicted"/>
<keyword evidence="2" id="KW-1185">Reference proteome</keyword>
<protein>
    <submittedName>
        <fullName evidence="1">Uncharacterized protein</fullName>
    </submittedName>
</protein>
<dbReference type="Proteomes" id="UP000078542">
    <property type="component" value="Unassembled WGS sequence"/>
</dbReference>
<reference evidence="1 2" key="1">
    <citation type="submission" date="2016-03" db="EMBL/GenBank/DDBJ databases">
        <title>Cyphomyrmex costatus WGS genome.</title>
        <authorList>
            <person name="Nygaard S."/>
            <person name="Hu H."/>
            <person name="Boomsma J."/>
            <person name="Zhang G."/>
        </authorList>
    </citation>
    <scope>NUCLEOTIDE SEQUENCE [LARGE SCALE GENOMIC DNA]</scope>
    <source>
        <strain evidence="1">MS0001</strain>
        <tissue evidence="1">Whole body</tissue>
    </source>
</reference>
<evidence type="ECO:0000313" key="2">
    <source>
        <dbReference type="Proteomes" id="UP000078542"/>
    </source>
</evidence>
<sequence>MPHTSMDTRLLSFFGANVCRLISQCNMNRTGRPEGTKPQTSSGTVSYVVTQEGGQYHPGNVFH</sequence>
<organism evidence="1 2">
    <name type="scientific">Cyphomyrmex costatus</name>
    <dbReference type="NCBI Taxonomy" id="456900"/>
    <lineage>
        <taxon>Eukaryota</taxon>
        <taxon>Metazoa</taxon>
        <taxon>Ecdysozoa</taxon>
        <taxon>Arthropoda</taxon>
        <taxon>Hexapoda</taxon>
        <taxon>Insecta</taxon>
        <taxon>Pterygota</taxon>
        <taxon>Neoptera</taxon>
        <taxon>Endopterygota</taxon>
        <taxon>Hymenoptera</taxon>
        <taxon>Apocrita</taxon>
        <taxon>Aculeata</taxon>
        <taxon>Formicoidea</taxon>
        <taxon>Formicidae</taxon>
        <taxon>Myrmicinae</taxon>
        <taxon>Cyphomyrmex</taxon>
    </lineage>
</organism>
<gene>
    <name evidence="1" type="ORF">ALC62_07334</name>
</gene>
<dbReference type="EMBL" id="KQ977574">
    <property type="protein sequence ID" value="KYN01862.1"/>
    <property type="molecule type" value="Genomic_DNA"/>
</dbReference>
<accession>A0A195CN20</accession>
<name>A0A195CN20_9HYME</name>
<evidence type="ECO:0000313" key="1">
    <source>
        <dbReference type="EMBL" id="KYN01862.1"/>
    </source>
</evidence>
<dbReference type="AlphaFoldDB" id="A0A195CN20"/>